<feature type="transmembrane region" description="Helical" evidence="13">
    <location>
        <begin position="300"/>
        <end position="321"/>
    </location>
</feature>
<comment type="function">
    <text evidence="1">Efflux system for nickel and cobalt.</text>
</comment>
<evidence type="ECO:0000256" key="6">
    <source>
        <dbReference type="ARBA" id="ARBA00022596"/>
    </source>
</evidence>
<dbReference type="PANTHER" id="PTHR40659:SF1">
    <property type="entry name" value="NICKEL_COBALT EFFLUX SYSTEM RCNA"/>
    <property type="match status" value="1"/>
</dbReference>
<feature type="transmembrane region" description="Helical" evidence="13">
    <location>
        <begin position="227"/>
        <end position="249"/>
    </location>
</feature>
<feature type="transmembrane region" description="Helical" evidence="13">
    <location>
        <begin position="24"/>
        <end position="45"/>
    </location>
</feature>
<evidence type="ECO:0000256" key="10">
    <source>
        <dbReference type="ARBA" id="ARBA00023112"/>
    </source>
</evidence>
<dbReference type="Proteomes" id="UP000597206">
    <property type="component" value="Unassembled WGS sequence"/>
</dbReference>
<keyword evidence="9" id="KW-0406">Ion transport</keyword>
<comment type="subcellular location">
    <subcellularLocation>
        <location evidence="2 13">Cell membrane</location>
        <topology evidence="2 13">Multi-pass membrane protein</topology>
    </subcellularLocation>
</comment>
<dbReference type="InterPro" id="IPR051224">
    <property type="entry name" value="NiCoT_RcnA"/>
</dbReference>
<keyword evidence="11 13" id="KW-0472">Membrane</keyword>
<reference evidence="14 15" key="1">
    <citation type="submission" date="2020-11" db="EMBL/GenBank/DDBJ databases">
        <title>Vibrio nitrifigilis sp. nov., a marine nitrogen-fixing bacterium isolated from the lagoon sediment of an islet inside an atoll.</title>
        <authorList>
            <person name="Wang L.-T."/>
            <person name="Shieh W.Y."/>
        </authorList>
    </citation>
    <scope>NUCLEOTIDE SEQUENCE [LARGE SCALE GENOMIC DNA]</scope>
    <source>
        <strain evidence="14 15">NFV-1</strain>
    </source>
</reference>
<evidence type="ECO:0000313" key="15">
    <source>
        <dbReference type="Proteomes" id="UP000597206"/>
    </source>
</evidence>
<feature type="transmembrane region" description="Helical" evidence="13">
    <location>
        <begin position="115"/>
        <end position="141"/>
    </location>
</feature>
<protein>
    <recommendedName>
        <fullName evidence="13">Nickel/cobalt efflux system</fullName>
    </recommendedName>
</protein>
<proteinExistence type="inferred from homology"/>
<evidence type="ECO:0000256" key="11">
    <source>
        <dbReference type="ARBA" id="ARBA00023136"/>
    </source>
</evidence>
<feature type="transmembrane region" description="Helical" evidence="13">
    <location>
        <begin position="255"/>
        <end position="279"/>
    </location>
</feature>
<evidence type="ECO:0000256" key="3">
    <source>
        <dbReference type="ARBA" id="ARBA00022426"/>
    </source>
</evidence>
<dbReference type="PANTHER" id="PTHR40659">
    <property type="entry name" value="NICKEL/COBALT EFFLUX SYSTEM RCNA"/>
    <property type="match status" value="1"/>
</dbReference>
<evidence type="ECO:0000256" key="5">
    <source>
        <dbReference type="ARBA" id="ARBA00022475"/>
    </source>
</evidence>
<name>A0ABS0GGG8_9VIBR</name>
<evidence type="ECO:0000313" key="14">
    <source>
        <dbReference type="EMBL" id="MBF9001503.1"/>
    </source>
</evidence>
<comment type="caution">
    <text evidence="14">The sequence shown here is derived from an EMBL/GenBank/DDBJ whole genome shotgun (WGS) entry which is preliminary data.</text>
</comment>
<keyword evidence="6" id="KW-0533">Nickel</keyword>
<keyword evidence="5" id="KW-1003">Cell membrane</keyword>
<evidence type="ECO:0000256" key="2">
    <source>
        <dbReference type="ARBA" id="ARBA00004651"/>
    </source>
</evidence>
<feature type="transmembrane region" description="Helical" evidence="13">
    <location>
        <begin position="161"/>
        <end position="180"/>
    </location>
</feature>
<sequence>MSSTHHAHHVDPQTKKRYLTPARVVTLCVVSVTLIVILHLLYQLWPQILMFSIHWQRNTVDELSQLIYSSVQSHQAMYSLIEISFLYGIFHSIGPGHGKLIVSSYLSTNPTKINTGLVITVVSAFVQAIVAIAIVSIFLFVMHLTMRHVNHFVGEIFNVSYLGVLIIGIVIFIQGAKYFWQHRGGAHSHNAPPHEHHHVDENGLCSCGHKHTATPDELNQATSMKEYVAIIMSIGVRPCTGAILVLFFAELAHQYWIGIFSALLMALGTACTTSTIALLTVSGRKIMQKYMRDEHHSHPWIAPAVRLISGTALVFVAYVMFHQSGFGMSPVFNVHSKGLF</sequence>
<evidence type="ECO:0000256" key="7">
    <source>
        <dbReference type="ARBA" id="ARBA00022692"/>
    </source>
</evidence>
<dbReference type="RefSeq" id="WP_196123730.1">
    <property type="nucleotide sequence ID" value="NZ_JADPMR010000001.1"/>
</dbReference>
<evidence type="ECO:0000256" key="13">
    <source>
        <dbReference type="RuleBase" id="RU362101"/>
    </source>
</evidence>
<keyword evidence="7 13" id="KW-0812">Transmembrane</keyword>
<evidence type="ECO:0000256" key="12">
    <source>
        <dbReference type="ARBA" id="ARBA00023285"/>
    </source>
</evidence>
<keyword evidence="4 13" id="KW-0813">Transport</keyword>
<keyword evidence="3" id="KW-0171">Cobalt transport</keyword>
<keyword evidence="15" id="KW-1185">Reference proteome</keyword>
<keyword evidence="10" id="KW-0921">Nickel transport</keyword>
<dbReference type="EMBL" id="JADPMR010000001">
    <property type="protein sequence ID" value="MBF9001503.1"/>
    <property type="molecule type" value="Genomic_DNA"/>
</dbReference>
<evidence type="ECO:0000256" key="8">
    <source>
        <dbReference type="ARBA" id="ARBA00022989"/>
    </source>
</evidence>
<gene>
    <name evidence="14" type="ORF">I1A42_13445</name>
</gene>
<evidence type="ECO:0000256" key="4">
    <source>
        <dbReference type="ARBA" id="ARBA00022448"/>
    </source>
</evidence>
<accession>A0ABS0GGG8</accession>
<keyword evidence="8 13" id="KW-1133">Transmembrane helix</keyword>
<organism evidence="14 15">
    <name type="scientific">Vibrio nitrifigilis</name>
    <dbReference type="NCBI Taxonomy" id="2789781"/>
    <lineage>
        <taxon>Bacteria</taxon>
        <taxon>Pseudomonadati</taxon>
        <taxon>Pseudomonadota</taxon>
        <taxon>Gammaproteobacteria</taxon>
        <taxon>Vibrionales</taxon>
        <taxon>Vibrionaceae</taxon>
        <taxon>Vibrio</taxon>
    </lineage>
</organism>
<keyword evidence="12" id="KW-0170">Cobalt</keyword>
<dbReference type="Pfam" id="PF03824">
    <property type="entry name" value="NicO"/>
    <property type="match status" value="1"/>
</dbReference>
<evidence type="ECO:0000256" key="1">
    <source>
        <dbReference type="ARBA" id="ARBA00002510"/>
    </source>
</evidence>
<dbReference type="InterPro" id="IPR011541">
    <property type="entry name" value="Ni/Co_transpt_high_affinity"/>
</dbReference>
<comment type="similarity">
    <text evidence="13">Belongs to the NiCoT transporter (TC 2.A.52) family.</text>
</comment>
<evidence type="ECO:0000256" key="9">
    <source>
        <dbReference type="ARBA" id="ARBA00023065"/>
    </source>
</evidence>